<keyword evidence="6" id="KW-1185">Reference proteome</keyword>
<feature type="domain" description="HTH araC/xylS-type" evidence="4">
    <location>
        <begin position="196"/>
        <end position="294"/>
    </location>
</feature>
<evidence type="ECO:0000313" key="6">
    <source>
        <dbReference type="Proteomes" id="UP000199236"/>
    </source>
</evidence>
<dbReference type="PANTHER" id="PTHR43280">
    <property type="entry name" value="ARAC-FAMILY TRANSCRIPTIONAL REGULATOR"/>
    <property type="match status" value="1"/>
</dbReference>
<dbReference type="PROSITE" id="PS00041">
    <property type="entry name" value="HTH_ARAC_FAMILY_1"/>
    <property type="match status" value="1"/>
</dbReference>
<evidence type="ECO:0000313" key="5">
    <source>
        <dbReference type="EMBL" id="SFO85782.1"/>
    </source>
</evidence>
<sequence>MTPDQHQIREGFAGQRSAVLPRSVVATWLANDPLFDMVPSDVGLFPEAQWHYVDRPKGSTQLILIYCVSGEGWATIADHTFRIHAGQALLVPPDTPHLYGADQHNPWTIYWIHLAGRKTRSLLQLLDLDPASLMLYPGHDPALPSLFERILYLLDSGYSDESLRLASMATHQMATHLVSIRHRQPHGEDSHRANIKSVIDFMNKALDKKLTLEELAAHASMSKSHFTYIFKKRTGFAPLDYFLRLKMQRACYLLDTTDLPVKVIAMQLGFDDSLYFSRRFRLIHNCSPIQYKAVQKG</sequence>
<organism evidence="5 6">
    <name type="scientific">Cohaesibacter marisflavi</name>
    <dbReference type="NCBI Taxonomy" id="655353"/>
    <lineage>
        <taxon>Bacteria</taxon>
        <taxon>Pseudomonadati</taxon>
        <taxon>Pseudomonadota</taxon>
        <taxon>Alphaproteobacteria</taxon>
        <taxon>Hyphomicrobiales</taxon>
        <taxon>Cohaesibacteraceae</taxon>
    </lineage>
</organism>
<keyword evidence="1" id="KW-0805">Transcription regulation</keyword>
<accession>A0A1I5KLC6</accession>
<dbReference type="InterPro" id="IPR018062">
    <property type="entry name" value="HTH_AraC-typ_CS"/>
</dbReference>
<dbReference type="PROSITE" id="PS01124">
    <property type="entry name" value="HTH_ARAC_FAMILY_2"/>
    <property type="match status" value="1"/>
</dbReference>
<dbReference type="Gene3D" id="1.10.10.60">
    <property type="entry name" value="Homeodomain-like"/>
    <property type="match status" value="2"/>
</dbReference>
<evidence type="ECO:0000256" key="3">
    <source>
        <dbReference type="ARBA" id="ARBA00023163"/>
    </source>
</evidence>
<dbReference type="CDD" id="cd06986">
    <property type="entry name" value="cupin_MmsR-like_N"/>
    <property type="match status" value="1"/>
</dbReference>
<dbReference type="SUPFAM" id="SSF46689">
    <property type="entry name" value="Homeodomain-like"/>
    <property type="match status" value="2"/>
</dbReference>
<dbReference type="SMART" id="SM00342">
    <property type="entry name" value="HTH_ARAC"/>
    <property type="match status" value="1"/>
</dbReference>
<dbReference type="AlphaFoldDB" id="A0A1I5KLC6"/>
<dbReference type="Pfam" id="PF02311">
    <property type="entry name" value="AraC_binding"/>
    <property type="match status" value="1"/>
</dbReference>
<dbReference type="InterPro" id="IPR037923">
    <property type="entry name" value="HTH-like"/>
</dbReference>
<evidence type="ECO:0000259" key="4">
    <source>
        <dbReference type="PROSITE" id="PS01124"/>
    </source>
</evidence>
<reference evidence="5 6" key="1">
    <citation type="submission" date="2016-10" db="EMBL/GenBank/DDBJ databases">
        <authorList>
            <person name="de Groot N.N."/>
        </authorList>
    </citation>
    <scope>NUCLEOTIDE SEQUENCE [LARGE SCALE GENOMIC DNA]</scope>
    <source>
        <strain evidence="5 6">CGMCC 1.9157</strain>
    </source>
</reference>
<proteinExistence type="predicted"/>
<protein>
    <submittedName>
        <fullName evidence="5">AraC-like ligand binding domain-containing protein</fullName>
    </submittedName>
</protein>
<dbReference type="STRING" id="655353.SAMN04488056_11466"/>
<dbReference type="OrthoDB" id="9802263at2"/>
<keyword evidence="3" id="KW-0804">Transcription</keyword>
<dbReference type="Gene3D" id="2.60.120.280">
    <property type="entry name" value="Regulatory protein AraC"/>
    <property type="match status" value="1"/>
</dbReference>
<name>A0A1I5KLC6_9HYPH</name>
<dbReference type="EMBL" id="FOVR01000014">
    <property type="protein sequence ID" value="SFO85782.1"/>
    <property type="molecule type" value="Genomic_DNA"/>
</dbReference>
<dbReference type="PANTHER" id="PTHR43280:SF30">
    <property type="entry name" value="MMSAB OPERON REGULATORY PROTEIN"/>
    <property type="match status" value="1"/>
</dbReference>
<gene>
    <name evidence="5" type="ORF">SAMN04488056_11466</name>
</gene>
<keyword evidence="2" id="KW-0238">DNA-binding</keyword>
<dbReference type="SUPFAM" id="SSF51215">
    <property type="entry name" value="Regulatory protein AraC"/>
    <property type="match status" value="1"/>
</dbReference>
<dbReference type="InterPro" id="IPR003313">
    <property type="entry name" value="AraC-bd"/>
</dbReference>
<dbReference type="RefSeq" id="WP_090075057.1">
    <property type="nucleotide sequence ID" value="NZ_FOVR01000014.1"/>
</dbReference>
<dbReference type="InterPro" id="IPR018060">
    <property type="entry name" value="HTH_AraC"/>
</dbReference>
<dbReference type="GO" id="GO:0043565">
    <property type="term" value="F:sequence-specific DNA binding"/>
    <property type="evidence" value="ECO:0007669"/>
    <property type="project" value="InterPro"/>
</dbReference>
<dbReference type="GO" id="GO:0003700">
    <property type="term" value="F:DNA-binding transcription factor activity"/>
    <property type="evidence" value="ECO:0007669"/>
    <property type="project" value="InterPro"/>
</dbReference>
<dbReference type="InterPro" id="IPR009057">
    <property type="entry name" value="Homeodomain-like_sf"/>
</dbReference>
<dbReference type="Proteomes" id="UP000199236">
    <property type="component" value="Unassembled WGS sequence"/>
</dbReference>
<dbReference type="Pfam" id="PF12833">
    <property type="entry name" value="HTH_18"/>
    <property type="match status" value="1"/>
</dbReference>
<evidence type="ECO:0000256" key="2">
    <source>
        <dbReference type="ARBA" id="ARBA00023125"/>
    </source>
</evidence>
<evidence type="ECO:0000256" key="1">
    <source>
        <dbReference type="ARBA" id="ARBA00023015"/>
    </source>
</evidence>